<proteinExistence type="predicted"/>
<sequence length="114" mass="12743">MFEKYGGFSSVSRVVLSFYDTLLDSDDVGPFFDDVDMGRLVDHQTKFIASLLGGPSSYTDEQLKQIHAGLNIRDTHFDEMKAVLCQTLLDHGFTEGDVEVVAAALEIRRKLIVE</sequence>
<keyword evidence="1" id="KW-0813">Transport</keyword>
<evidence type="ECO:0000256" key="1">
    <source>
        <dbReference type="ARBA" id="ARBA00022448"/>
    </source>
</evidence>
<keyword evidence="4" id="KW-0408">Iron</keyword>
<protein>
    <submittedName>
        <fullName evidence="5">Group 1 truncated hemoglobin</fullName>
    </submittedName>
</protein>
<dbReference type="Gene3D" id="1.10.490.10">
    <property type="entry name" value="Globins"/>
    <property type="match status" value="1"/>
</dbReference>
<evidence type="ECO:0000313" key="6">
    <source>
        <dbReference type="Proteomes" id="UP001161409"/>
    </source>
</evidence>
<keyword evidence="3" id="KW-0479">Metal-binding</keyword>
<reference evidence="5" key="1">
    <citation type="journal article" date="2014" name="Int. J. Syst. Evol. Microbiol.">
        <title>Complete genome of a new Firmicutes species belonging to the dominant human colonic microbiota ('Ruminococcus bicirculans') reveals two chromosomes and a selective capacity to utilize plant glucans.</title>
        <authorList>
            <consortium name="NISC Comparative Sequencing Program"/>
            <person name="Wegmann U."/>
            <person name="Louis P."/>
            <person name="Goesmann A."/>
            <person name="Henrissat B."/>
            <person name="Duncan S.H."/>
            <person name="Flint H.J."/>
        </authorList>
    </citation>
    <scope>NUCLEOTIDE SEQUENCE</scope>
    <source>
        <strain evidence="5">NBRC 103408</strain>
    </source>
</reference>
<dbReference type="InterPro" id="IPR012292">
    <property type="entry name" value="Globin/Proto"/>
</dbReference>
<dbReference type="CDD" id="cd00454">
    <property type="entry name" value="TrHb1_N"/>
    <property type="match status" value="1"/>
</dbReference>
<evidence type="ECO:0000313" key="5">
    <source>
        <dbReference type="EMBL" id="GLQ06744.1"/>
    </source>
</evidence>
<dbReference type="SUPFAM" id="SSF46458">
    <property type="entry name" value="Globin-like"/>
    <property type="match status" value="1"/>
</dbReference>
<dbReference type="Pfam" id="PF01152">
    <property type="entry name" value="Bac_globin"/>
    <property type="match status" value="1"/>
</dbReference>
<gene>
    <name evidence="5" type="ORF">GCM10007924_19650</name>
</gene>
<organism evidence="5 6">
    <name type="scientific">Sneathiella chinensis</name>
    <dbReference type="NCBI Taxonomy" id="349750"/>
    <lineage>
        <taxon>Bacteria</taxon>
        <taxon>Pseudomonadati</taxon>
        <taxon>Pseudomonadota</taxon>
        <taxon>Alphaproteobacteria</taxon>
        <taxon>Sneathiellales</taxon>
        <taxon>Sneathiellaceae</taxon>
        <taxon>Sneathiella</taxon>
    </lineage>
</organism>
<dbReference type="Proteomes" id="UP001161409">
    <property type="component" value="Unassembled WGS sequence"/>
</dbReference>
<dbReference type="EMBL" id="BSNF01000006">
    <property type="protein sequence ID" value="GLQ06744.1"/>
    <property type="molecule type" value="Genomic_DNA"/>
</dbReference>
<keyword evidence="6" id="KW-1185">Reference proteome</keyword>
<comment type="caution">
    <text evidence="5">The sequence shown here is derived from an EMBL/GenBank/DDBJ whole genome shotgun (WGS) entry which is preliminary data.</text>
</comment>
<reference evidence="5" key="2">
    <citation type="submission" date="2023-01" db="EMBL/GenBank/DDBJ databases">
        <title>Draft genome sequence of Sneathiella chinensis strain NBRC 103408.</title>
        <authorList>
            <person name="Sun Q."/>
            <person name="Mori K."/>
        </authorList>
    </citation>
    <scope>NUCLEOTIDE SEQUENCE</scope>
    <source>
        <strain evidence="5">NBRC 103408</strain>
    </source>
</reference>
<keyword evidence="2" id="KW-0349">Heme</keyword>
<dbReference type="InterPro" id="IPR009050">
    <property type="entry name" value="Globin-like_sf"/>
</dbReference>
<evidence type="ECO:0000256" key="2">
    <source>
        <dbReference type="ARBA" id="ARBA00022617"/>
    </source>
</evidence>
<evidence type="ECO:0000256" key="4">
    <source>
        <dbReference type="ARBA" id="ARBA00023004"/>
    </source>
</evidence>
<evidence type="ECO:0000256" key="3">
    <source>
        <dbReference type="ARBA" id="ARBA00022723"/>
    </source>
</evidence>
<accession>A0ABQ5U652</accession>
<dbReference type="InterPro" id="IPR001486">
    <property type="entry name" value="Hemoglobin_trunc"/>
</dbReference>
<name>A0ABQ5U652_9PROT</name>